<organism evidence="2 3">
    <name type="scientific">Phanerochaete carnosa (strain HHB-10118-sp)</name>
    <name type="common">White-rot fungus</name>
    <name type="synonym">Peniophora carnosa</name>
    <dbReference type="NCBI Taxonomy" id="650164"/>
    <lineage>
        <taxon>Eukaryota</taxon>
        <taxon>Fungi</taxon>
        <taxon>Dikarya</taxon>
        <taxon>Basidiomycota</taxon>
        <taxon>Agaricomycotina</taxon>
        <taxon>Agaricomycetes</taxon>
        <taxon>Polyporales</taxon>
        <taxon>Phanerochaetaceae</taxon>
        <taxon>Phanerochaete</taxon>
    </lineage>
</organism>
<accession>K5VQ45</accession>
<feature type="region of interest" description="Disordered" evidence="1">
    <location>
        <begin position="68"/>
        <end position="88"/>
    </location>
</feature>
<proteinExistence type="predicted"/>
<reference evidence="2 3" key="1">
    <citation type="journal article" date="2012" name="BMC Genomics">
        <title>Comparative genomics of the white-rot fungi, Phanerochaete carnosa and P. chrysosporium, to elucidate the genetic basis of the distinct wood types they colonize.</title>
        <authorList>
            <person name="Suzuki H."/>
            <person name="MacDonald J."/>
            <person name="Syed K."/>
            <person name="Salamov A."/>
            <person name="Hori C."/>
            <person name="Aerts A."/>
            <person name="Henrissat B."/>
            <person name="Wiebenga A."/>
            <person name="vanKuyk P.A."/>
            <person name="Barry K."/>
            <person name="Lindquist E."/>
            <person name="LaButti K."/>
            <person name="Lapidus A."/>
            <person name="Lucas S."/>
            <person name="Coutinho P."/>
            <person name="Gong Y."/>
            <person name="Samejima M."/>
            <person name="Mahadevan R."/>
            <person name="Abou-Zaid M."/>
            <person name="de Vries R.P."/>
            <person name="Igarashi K."/>
            <person name="Yadav J.S."/>
            <person name="Grigoriev I.V."/>
            <person name="Master E.R."/>
        </authorList>
    </citation>
    <scope>NUCLEOTIDE SEQUENCE [LARGE SCALE GENOMIC DNA]</scope>
    <source>
        <strain evidence="2 3">HHB-10118-sp</strain>
    </source>
</reference>
<dbReference type="InParanoid" id="K5VQ45"/>
<dbReference type="EMBL" id="JH930695">
    <property type="protein sequence ID" value="EKM48840.1"/>
    <property type="molecule type" value="Genomic_DNA"/>
</dbReference>
<gene>
    <name evidence="2" type="ORF">PHACADRAFT_33730</name>
</gene>
<dbReference type="OrthoDB" id="2753189at2759"/>
<dbReference type="RefSeq" id="XP_007402608.1">
    <property type="nucleotide sequence ID" value="XM_007402546.1"/>
</dbReference>
<name>K5VQ45_PHACS</name>
<dbReference type="AlphaFoldDB" id="K5VQ45"/>
<feature type="region of interest" description="Disordered" evidence="1">
    <location>
        <begin position="104"/>
        <end position="142"/>
    </location>
</feature>
<dbReference type="HOGENOM" id="CLU_943669_0_0_1"/>
<evidence type="ECO:0000313" key="2">
    <source>
        <dbReference type="EMBL" id="EKM48840.1"/>
    </source>
</evidence>
<dbReference type="GeneID" id="18919846"/>
<feature type="compositionally biased region" description="Acidic residues" evidence="1">
    <location>
        <begin position="113"/>
        <end position="139"/>
    </location>
</feature>
<dbReference type="KEGG" id="pco:PHACADRAFT_33730"/>
<evidence type="ECO:0000313" key="3">
    <source>
        <dbReference type="Proteomes" id="UP000008370"/>
    </source>
</evidence>
<keyword evidence="3" id="KW-1185">Reference proteome</keyword>
<feature type="compositionally biased region" description="Polar residues" evidence="1">
    <location>
        <begin position="155"/>
        <end position="166"/>
    </location>
</feature>
<feature type="region of interest" description="Disordered" evidence="1">
    <location>
        <begin position="154"/>
        <end position="204"/>
    </location>
</feature>
<protein>
    <submittedName>
        <fullName evidence="2">Uncharacterized protein</fullName>
    </submittedName>
</protein>
<evidence type="ECO:0000256" key="1">
    <source>
        <dbReference type="SAM" id="MobiDB-lite"/>
    </source>
</evidence>
<sequence>MTKPLLDVPLASMAFTICSGCHKPFTRTGYSVHVWQSENLACRIANQGILSASQPFLVRPDAPFVMEVDDNEPTLPPPSDHGSYSPRPFVGDFFGDAASYSMDDFPGLFAEGSESEDEDDSLPPDTEDNESEDGEELDDRLEGEHPVWERPLSPTLLQQLEPNSSPGHGYLEEEEQPLFHQSPPLQPAPVNDQAAPVNPAAQSRMESALRGKIYTTSYSVKSATAGMPIDNDNAQPAGYDTYKASVDATSTTRNIYAPFANETEWEFVRWAKLRGPGSTAVSDLLAISGVSHNQC</sequence>
<dbReference type="Proteomes" id="UP000008370">
    <property type="component" value="Unassembled WGS sequence"/>
</dbReference>